<evidence type="ECO:0000313" key="4">
    <source>
        <dbReference type="Proteomes" id="UP000222788"/>
    </source>
</evidence>
<proteinExistence type="predicted"/>
<feature type="transmembrane region" description="Helical" evidence="1">
    <location>
        <begin position="336"/>
        <end position="360"/>
    </location>
</feature>
<dbReference type="Pfam" id="PF01757">
    <property type="entry name" value="Acyl_transf_3"/>
    <property type="match status" value="1"/>
</dbReference>
<dbReference type="Proteomes" id="UP000222788">
    <property type="component" value="Unassembled WGS sequence"/>
</dbReference>
<keyword evidence="4" id="KW-1185">Reference proteome</keyword>
<feature type="domain" description="Acyltransferase 3" evidence="2">
    <location>
        <begin position="10"/>
        <end position="395"/>
    </location>
</feature>
<dbReference type="STRING" id="1035309.A0A2C5WWY9"/>
<organism evidence="3 4">
    <name type="scientific">Ceratocystis fimbriata CBS 114723</name>
    <dbReference type="NCBI Taxonomy" id="1035309"/>
    <lineage>
        <taxon>Eukaryota</taxon>
        <taxon>Fungi</taxon>
        <taxon>Dikarya</taxon>
        <taxon>Ascomycota</taxon>
        <taxon>Pezizomycotina</taxon>
        <taxon>Sordariomycetes</taxon>
        <taxon>Hypocreomycetidae</taxon>
        <taxon>Microascales</taxon>
        <taxon>Ceratocystidaceae</taxon>
        <taxon>Ceratocystis</taxon>
    </lineage>
</organism>
<keyword evidence="1" id="KW-0812">Transmembrane</keyword>
<feature type="transmembrane region" description="Helical" evidence="1">
    <location>
        <begin position="107"/>
        <end position="131"/>
    </location>
</feature>
<evidence type="ECO:0000256" key="1">
    <source>
        <dbReference type="SAM" id="Phobius"/>
    </source>
</evidence>
<comment type="caution">
    <text evidence="3">The sequence shown here is derived from an EMBL/GenBank/DDBJ whole genome shotgun (WGS) entry which is preliminary data.</text>
</comment>
<keyword evidence="1" id="KW-0472">Membrane</keyword>
<evidence type="ECO:0000313" key="3">
    <source>
        <dbReference type="EMBL" id="PHH50134.1"/>
    </source>
</evidence>
<sequence>MAIGKEGNVKWVDGLRGIASALVVITHIARAFDHALFSPSDEEDLPARFLQWPMIRVLIQGRIGVTIFAFVTGYVCALKPIRLSRVGNQETAFVSMGKSALRRIPRLVIPTSIATIMIWVFAQIGVFHVAAHTNSNWLRDTAPQVSPYLGDSLMSLTKNLIMTWTHGANIYDANQWTLLPLLRCSMWIYAFMLGAGFMQPKYRMLASLSLFFFFWLCGDTAFGMPTFFGALMSDIQNHGPANEFVNNNKGLSRILSIFFIVASFWLGSYPEANANFASWSRDLDSLFSSITMSGTEIHRFSSCMGVVFLVIGLHFAPGMRDMLSNRYFLWLGKMSFAVYLLHGCLMRTALTWLVYGFNVPADTHTETGELVLGIIDYPGHWHLFVVLIFWIPLNYVVAYMWTSYVDPWAARLTERMVNVVNIPRDEKPRLPA</sequence>
<dbReference type="OrthoDB" id="5405781at2759"/>
<feature type="transmembrane region" description="Helical" evidence="1">
    <location>
        <begin position="178"/>
        <end position="198"/>
    </location>
</feature>
<name>A0A2C5WWY9_9PEZI</name>
<dbReference type="GO" id="GO:0016747">
    <property type="term" value="F:acyltransferase activity, transferring groups other than amino-acyl groups"/>
    <property type="evidence" value="ECO:0007669"/>
    <property type="project" value="InterPro"/>
</dbReference>
<feature type="transmembrane region" description="Helical" evidence="1">
    <location>
        <begin position="297"/>
        <end position="316"/>
    </location>
</feature>
<feature type="transmembrane region" description="Helical" evidence="1">
    <location>
        <begin position="381"/>
        <end position="401"/>
    </location>
</feature>
<keyword evidence="1" id="KW-1133">Transmembrane helix</keyword>
<dbReference type="InterPro" id="IPR002656">
    <property type="entry name" value="Acyl_transf_3_dom"/>
</dbReference>
<evidence type="ECO:0000259" key="2">
    <source>
        <dbReference type="Pfam" id="PF01757"/>
    </source>
</evidence>
<feature type="transmembrane region" description="Helical" evidence="1">
    <location>
        <begin position="251"/>
        <end position="269"/>
    </location>
</feature>
<dbReference type="PANTHER" id="PTHR23028:SF128">
    <property type="entry name" value="ACYLTRANSFERASE 3 DOMAIN-CONTAINING PROTEIN"/>
    <property type="match status" value="1"/>
</dbReference>
<reference evidence="3 4" key="1">
    <citation type="journal article" date="2013" name="Fungal Biol.">
        <title>Analysis of microsatellite markers in the genome of the plant pathogen Ceratocystis fimbriata.</title>
        <authorList>
            <person name="Simpson M.C."/>
            <person name="Wilken P.M."/>
            <person name="Coetzee M.P."/>
            <person name="Wingfield M.J."/>
            <person name="Wingfield B.D."/>
        </authorList>
    </citation>
    <scope>NUCLEOTIDE SEQUENCE [LARGE SCALE GENOMIC DNA]</scope>
    <source>
        <strain evidence="3 4">CBS 114723</strain>
    </source>
</reference>
<dbReference type="PANTHER" id="PTHR23028">
    <property type="entry name" value="ACETYLTRANSFERASE"/>
    <property type="match status" value="1"/>
</dbReference>
<feature type="transmembrane region" description="Helical" evidence="1">
    <location>
        <begin position="57"/>
        <end position="77"/>
    </location>
</feature>
<reference evidence="3 4" key="2">
    <citation type="journal article" date="2013" name="IMA Fungus">
        <title>IMA Genome-F 1: Ceratocystis fimbriata: Draft nuclear genome sequence for the plant pathogen, Ceratocystis fimbriata.</title>
        <authorList>
            <person name="Wilken P.M."/>
            <person name="Steenkamp E.T."/>
            <person name="Wingfield M.J."/>
            <person name="de Beer Z.W."/>
            <person name="Wingfield B.D."/>
        </authorList>
    </citation>
    <scope>NUCLEOTIDE SEQUENCE [LARGE SCALE GENOMIC DNA]</scope>
    <source>
        <strain evidence="3 4">CBS 114723</strain>
    </source>
</reference>
<dbReference type="AlphaFoldDB" id="A0A2C5WWY9"/>
<gene>
    <name evidence="3" type="ORF">CFIMG_005039RA</name>
</gene>
<dbReference type="InterPro" id="IPR050879">
    <property type="entry name" value="Acyltransferase_3"/>
</dbReference>
<dbReference type="EMBL" id="APWK03000147">
    <property type="protein sequence ID" value="PHH50134.1"/>
    <property type="molecule type" value="Genomic_DNA"/>
</dbReference>
<accession>A0A2C5WWY9</accession>
<feature type="transmembrane region" description="Helical" evidence="1">
    <location>
        <begin position="210"/>
        <end position="231"/>
    </location>
</feature>
<protein>
    <recommendedName>
        <fullName evidence="2">Acyltransferase 3 domain-containing protein</fullName>
    </recommendedName>
</protein>